<keyword evidence="5 8" id="KW-1133">Transmembrane helix</keyword>
<dbReference type="InterPro" id="IPR005828">
    <property type="entry name" value="MFS_sugar_transport-like"/>
</dbReference>
<dbReference type="PROSITE" id="PS00216">
    <property type="entry name" value="SUGAR_TRANSPORT_1"/>
    <property type="match status" value="1"/>
</dbReference>
<dbReference type="PRINTS" id="PR00171">
    <property type="entry name" value="SUGRTRNSPORT"/>
</dbReference>
<feature type="transmembrane region" description="Helical" evidence="8">
    <location>
        <begin position="366"/>
        <end position="383"/>
    </location>
</feature>
<organism evidence="10 11">
    <name type="scientific">Epicoccum nigrum</name>
    <name type="common">Soil fungus</name>
    <name type="synonym">Epicoccum purpurascens</name>
    <dbReference type="NCBI Taxonomy" id="105696"/>
    <lineage>
        <taxon>Eukaryota</taxon>
        <taxon>Fungi</taxon>
        <taxon>Dikarya</taxon>
        <taxon>Ascomycota</taxon>
        <taxon>Pezizomycotina</taxon>
        <taxon>Dothideomycetes</taxon>
        <taxon>Pleosporomycetidae</taxon>
        <taxon>Pleosporales</taxon>
        <taxon>Pleosporineae</taxon>
        <taxon>Didymellaceae</taxon>
        <taxon>Epicoccum</taxon>
    </lineage>
</organism>
<evidence type="ECO:0000256" key="3">
    <source>
        <dbReference type="ARBA" id="ARBA00022448"/>
    </source>
</evidence>
<dbReference type="NCBIfam" id="TIGR00879">
    <property type="entry name" value="SP"/>
    <property type="match status" value="1"/>
</dbReference>
<gene>
    <name evidence="10" type="ORF">B5807_06778</name>
</gene>
<dbReference type="InterPro" id="IPR050360">
    <property type="entry name" value="MFS_Sugar_Transporters"/>
</dbReference>
<name>A0A1Y2LYE7_EPING</name>
<dbReference type="AlphaFoldDB" id="A0A1Y2LYE7"/>
<feature type="transmembrane region" description="Helical" evidence="8">
    <location>
        <begin position="204"/>
        <end position="221"/>
    </location>
</feature>
<evidence type="ECO:0000256" key="5">
    <source>
        <dbReference type="ARBA" id="ARBA00022989"/>
    </source>
</evidence>
<evidence type="ECO:0000256" key="1">
    <source>
        <dbReference type="ARBA" id="ARBA00004141"/>
    </source>
</evidence>
<feature type="transmembrane region" description="Helical" evidence="8">
    <location>
        <begin position="133"/>
        <end position="154"/>
    </location>
</feature>
<feature type="transmembrane region" description="Helical" evidence="8">
    <location>
        <begin position="470"/>
        <end position="490"/>
    </location>
</feature>
<dbReference type="PANTHER" id="PTHR48022">
    <property type="entry name" value="PLASTIDIC GLUCOSE TRANSPORTER 4"/>
    <property type="match status" value="1"/>
</dbReference>
<feature type="transmembrane region" description="Helical" evidence="8">
    <location>
        <begin position="161"/>
        <end position="184"/>
    </location>
</feature>
<feature type="transmembrane region" description="Helical" evidence="8">
    <location>
        <begin position="403"/>
        <end position="420"/>
    </location>
</feature>
<dbReference type="GO" id="GO:0016020">
    <property type="term" value="C:membrane"/>
    <property type="evidence" value="ECO:0007669"/>
    <property type="project" value="UniProtKB-SubCell"/>
</dbReference>
<dbReference type="PROSITE" id="PS50850">
    <property type="entry name" value="MFS"/>
    <property type="match status" value="1"/>
</dbReference>
<dbReference type="InterPro" id="IPR003663">
    <property type="entry name" value="Sugar/inositol_transpt"/>
</dbReference>
<keyword evidence="4 8" id="KW-0812">Transmembrane</keyword>
<keyword evidence="6 8" id="KW-0472">Membrane</keyword>
<dbReference type="FunFam" id="1.20.1250.20:FF:000313">
    <property type="entry name" value="MFS quinate transporter"/>
    <property type="match status" value="1"/>
</dbReference>
<keyword evidence="11" id="KW-1185">Reference proteome</keyword>
<reference evidence="10 11" key="1">
    <citation type="journal article" date="2017" name="Genome Announc.">
        <title>Genome sequence of the saprophytic ascomycete Epicoccum nigrum ICMP 19927 strain isolated from New Zealand.</title>
        <authorList>
            <person name="Fokin M."/>
            <person name="Fleetwood D."/>
            <person name="Weir B.S."/>
            <person name="Villas-Boas S.G."/>
        </authorList>
    </citation>
    <scope>NUCLEOTIDE SEQUENCE [LARGE SCALE GENOMIC DNA]</scope>
    <source>
        <strain evidence="10 11">ICMP 19927</strain>
    </source>
</reference>
<dbReference type="InterPro" id="IPR020846">
    <property type="entry name" value="MFS_dom"/>
</dbReference>
<dbReference type="SUPFAM" id="SSF103473">
    <property type="entry name" value="MFS general substrate transporter"/>
    <property type="match status" value="1"/>
</dbReference>
<feature type="transmembrane region" description="Helical" evidence="8">
    <location>
        <begin position="332"/>
        <end position="354"/>
    </location>
</feature>
<dbReference type="InterPro" id="IPR005829">
    <property type="entry name" value="Sugar_transporter_CS"/>
</dbReference>
<feature type="transmembrane region" description="Helical" evidence="8">
    <location>
        <begin position="109"/>
        <end position="127"/>
    </location>
</feature>
<dbReference type="InterPro" id="IPR036259">
    <property type="entry name" value="MFS_trans_sf"/>
</dbReference>
<dbReference type="Pfam" id="PF00083">
    <property type="entry name" value="Sugar_tr"/>
    <property type="match status" value="1"/>
</dbReference>
<evidence type="ECO:0000256" key="4">
    <source>
        <dbReference type="ARBA" id="ARBA00022692"/>
    </source>
</evidence>
<feature type="transmembrane region" description="Helical" evidence="8">
    <location>
        <begin position="74"/>
        <end position="97"/>
    </location>
</feature>
<accession>A0A1Y2LYE7</accession>
<evidence type="ECO:0000259" key="9">
    <source>
        <dbReference type="PROSITE" id="PS50850"/>
    </source>
</evidence>
<keyword evidence="3 7" id="KW-0813">Transport</keyword>
<dbReference type="Gene3D" id="1.20.1250.20">
    <property type="entry name" value="MFS general substrate transporter like domains"/>
    <property type="match status" value="1"/>
</dbReference>
<dbReference type="PROSITE" id="PS00217">
    <property type="entry name" value="SUGAR_TRANSPORT_2"/>
    <property type="match status" value="1"/>
</dbReference>
<evidence type="ECO:0000313" key="10">
    <source>
        <dbReference type="EMBL" id="OSS48821.1"/>
    </source>
</evidence>
<dbReference type="OMA" id="PSNRYRI"/>
<evidence type="ECO:0000256" key="6">
    <source>
        <dbReference type="ARBA" id="ARBA00023136"/>
    </source>
</evidence>
<dbReference type="EMBL" id="KZ107845">
    <property type="protein sequence ID" value="OSS48821.1"/>
    <property type="molecule type" value="Genomic_DNA"/>
</dbReference>
<dbReference type="PANTHER" id="PTHR48022:SF8">
    <property type="entry name" value="MAJOR FACILITATOR SUPERFAMILY (MFS) PROFILE DOMAIN-CONTAINING PROTEIN-RELATED"/>
    <property type="match status" value="1"/>
</dbReference>
<dbReference type="InParanoid" id="A0A1Y2LYE7"/>
<protein>
    <recommendedName>
        <fullName evidence="9">Major facilitator superfamily (MFS) profile domain-containing protein</fullName>
    </recommendedName>
</protein>
<evidence type="ECO:0000256" key="2">
    <source>
        <dbReference type="ARBA" id="ARBA00010992"/>
    </source>
</evidence>
<dbReference type="GO" id="GO:0005351">
    <property type="term" value="F:carbohydrate:proton symporter activity"/>
    <property type="evidence" value="ECO:0007669"/>
    <property type="project" value="TreeGrafter"/>
</dbReference>
<evidence type="ECO:0000256" key="7">
    <source>
        <dbReference type="RuleBase" id="RU003346"/>
    </source>
</evidence>
<sequence>MPFKFQNPWKQNLKDTPKESLNWRLWYGVLVFGLMGAARGIDEGLIGTTAELEPFKRKFGLEDDHLSKHDKAELLSNITSMVQMGSILGALVAFVVTDRIGRLWATRQLCLIWVSGIAIFLASSATGNVGMIYAGRFIAGIGIGQTTVVAPTYLAETAPRAIRGLCVCAFSGSVYIGIMLAYFASWGSSIHISPKTDAQWLVPNSMHLMFAGVIFLLSFGAKESPRWLIKVGRHEEALKNLAQLRNLPADHPYIQTEVIDINDQLNREREATMGTSWLGPVREMFASKSNLYRLQLSVMSQLLGQWSGANSITIYAPQYFAMMGTTGQNEKLFATAIFGVVKFVSSMLCAFFLIDFIGRKRSLSTGITIQLLSMLYMAIFLLVDNGVADKSIPQTSAQKHAAMGAIVMIYFSGFGWALGWNSIQYLINSEIYPLRLRALGGSFAMTFHFVNQYGNSKAVPLMFLSMTTGGTMMFFSCVTAIGLLWVWFFLPETSGRSLEALDEMFNLPWYLIGRKGAALTAGSGGLSEVLDQSGEKAAAIEMENSDSKVQGVEHTVERKV</sequence>
<dbReference type="Proteomes" id="UP000193240">
    <property type="component" value="Unassembled WGS sequence"/>
</dbReference>
<feature type="domain" description="Major facilitator superfamily (MFS) profile" evidence="9">
    <location>
        <begin position="28"/>
        <end position="494"/>
    </location>
</feature>
<evidence type="ECO:0000313" key="11">
    <source>
        <dbReference type="Proteomes" id="UP000193240"/>
    </source>
</evidence>
<evidence type="ECO:0000256" key="8">
    <source>
        <dbReference type="SAM" id="Phobius"/>
    </source>
</evidence>
<comment type="subcellular location">
    <subcellularLocation>
        <location evidence="1">Membrane</location>
        <topology evidence="1">Multi-pass membrane protein</topology>
    </subcellularLocation>
</comment>
<feature type="transmembrane region" description="Helical" evidence="8">
    <location>
        <begin position="21"/>
        <end position="41"/>
    </location>
</feature>
<proteinExistence type="inferred from homology"/>
<comment type="similarity">
    <text evidence="2 7">Belongs to the major facilitator superfamily. Sugar transporter (TC 2.A.1.1) family.</text>
</comment>